<evidence type="ECO:0000256" key="3">
    <source>
        <dbReference type="ARBA" id="ARBA00023065"/>
    </source>
</evidence>
<comment type="caution">
    <text evidence="5">The sequence shown here is derived from an EMBL/GenBank/DDBJ whole genome shotgun (WGS) entry which is preliminary data.</text>
</comment>
<organism evidence="5 6">
    <name type="scientific">Achaetomium macrosporum</name>
    <dbReference type="NCBI Taxonomy" id="79813"/>
    <lineage>
        <taxon>Eukaryota</taxon>
        <taxon>Fungi</taxon>
        <taxon>Dikarya</taxon>
        <taxon>Ascomycota</taxon>
        <taxon>Pezizomycotina</taxon>
        <taxon>Sordariomycetes</taxon>
        <taxon>Sordariomycetidae</taxon>
        <taxon>Sordariales</taxon>
        <taxon>Chaetomiaceae</taxon>
        <taxon>Achaetomium</taxon>
    </lineage>
</organism>
<proteinExistence type="predicted"/>
<keyword evidence="1" id="KW-0813">Transport</keyword>
<feature type="non-terminal residue" evidence="5">
    <location>
        <position position="1"/>
    </location>
</feature>
<keyword evidence="3" id="KW-0406">Ion transport</keyword>
<evidence type="ECO:0000256" key="2">
    <source>
        <dbReference type="ARBA" id="ARBA00022449"/>
    </source>
</evidence>
<dbReference type="AlphaFoldDB" id="A0AAN7HB94"/>
<protein>
    <submittedName>
        <fullName evidence="5">Uncharacterized protein</fullName>
    </submittedName>
</protein>
<evidence type="ECO:0000256" key="4">
    <source>
        <dbReference type="SAM" id="Phobius"/>
    </source>
</evidence>
<dbReference type="GO" id="GO:0006811">
    <property type="term" value="P:monoatomic ion transport"/>
    <property type="evidence" value="ECO:0007669"/>
    <property type="project" value="UniProtKB-KW"/>
</dbReference>
<keyword evidence="4" id="KW-1133">Transmembrane helix</keyword>
<keyword evidence="4" id="KW-0812">Transmembrane</keyword>
<dbReference type="PANTHER" id="PTHR43562:SF2">
    <property type="entry name" value="SODIUM-HYDROGEN ANTIPORTER"/>
    <property type="match status" value="1"/>
</dbReference>
<reference evidence="5" key="2">
    <citation type="submission" date="2023-05" db="EMBL/GenBank/DDBJ databases">
        <authorList>
            <consortium name="Lawrence Berkeley National Laboratory"/>
            <person name="Steindorff A."/>
            <person name="Hensen N."/>
            <person name="Bonometti L."/>
            <person name="Westerberg I."/>
            <person name="Brannstrom I.O."/>
            <person name="Guillou S."/>
            <person name="Cros-Aarteil S."/>
            <person name="Calhoun S."/>
            <person name="Haridas S."/>
            <person name="Kuo A."/>
            <person name="Mondo S."/>
            <person name="Pangilinan J."/>
            <person name="Riley R."/>
            <person name="Labutti K."/>
            <person name="Andreopoulos B."/>
            <person name="Lipzen A."/>
            <person name="Chen C."/>
            <person name="Yanf M."/>
            <person name="Daum C."/>
            <person name="Ng V."/>
            <person name="Clum A."/>
            <person name="Ohm R."/>
            <person name="Martin F."/>
            <person name="Silar P."/>
            <person name="Natvig D."/>
            <person name="Lalanne C."/>
            <person name="Gautier V."/>
            <person name="Ament-Velasquez S.L."/>
            <person name="Kruys A."/>
            <person name="Hutchinson M.I."/>
            <person name="Powell A.J."/>
            <person name="Barry K."/>
            <person name="Miller A.N."/>
            <person name="Grigoriev I.V."/>
            <person name="Debuchy R."/>
            <person name="Gladieux P."/>
            <person name="Thoren M.H."/>
            <person name="Johannesson H."/>
        </authorList>
    </citation>
    <scope>NUCLEOTIDE SEQUENCE</scope>
    <source>
        <strain evidence="5">CBS 532.94</strain>
    </source>
</reference>
<accession>A0AAN7HB94</accession>
<gene>
    <name evidence="5" type="ORF">C8A03DRAFT_37573</name>
</gene>
<feature type="transmembrane region" description="Helical" evidence="4">
    <location>
        <begin position="78"/>
        <end position="97"/>
    </location>
</feature>
<evidence type="ECO:0000256" key="1">
    <source>
        <dbReference type="ARBA" id="ARBA00022448"/>
    </source>
</evidence>
<keyword evidence="4" id="KW-0472">Membrane</keyword>
<dbReference type="Proteomes" id="UP001303760">
    <property type="component" value="Unassembled WGS sequence"/>
</dbReference>
<dbReference type="EMBL" id="MU860344">
    <property type="protein sequence ID" value="KAK4234649.1"/>
    <property type="molecule type" value="Genomic_DNA"/>
</dbReference>
<keyword evidence="2" id="KW-0050">Antiport</keyword>
<dbReference type="PANTHER" id="PTHR43562">
    <property type="entry name" value="NAPA-TYPE SODIUM/HYDROGEN ANTIPORTER"/>
    <property type="match status" value="1"/>
</dbReference>
<evidence type="ECO:0000313" key="6">
    <source>
        <dbReference type="Proteomes" id="UP001303760"/>
    </source>
</evidence>
<keyword evidence="6" id="KW-1185">Reference proteome</keyword>
<evidence type="ECO:0000313" key="5">
    <source>
        <dbReference type="EMBL" id="KAK4234649.1"/>
    </source>
</evidence>
<sequence>QQQQQQQQNADSVAAPAVAVTGGVDFSQTHTGTILLSAALLDSTTYAALSCALMAMLMPAVTKFAARPLYCIGGCCGLGWRCGLLLLLLLLLGGVAIPEFTETFDRYLRAPQRYILQPLFSSIGFSIPFLELWTGEVIWKGVVYTLVMPLGKVIVGIVVPICDLVSSGRKMR</sequence>
<feature type="transmembrane region" description="Helical" evidence="4">
    <location>
        <begin position="142"/>
        <end position="165"/>
    </location>
</feature>
<dbReference type="GO" id="GO:0015297">
    <property type="term" value="F:antiporter activity"/>
    <property type="evidence" value="ECO:0007669"/>
    <property type="project" value="UniProtKB-KW"/>
</dbReference>
<name>A0AAN7HB94_9PEZI</name>
<reference evidence="5" key="1">
    <citation type="journal article" date="2023" name="Mol. Phylogenet. Evol.">
        <title>Genome-scale phylogeny and comparative genomics of the fungal order Sordariales.</title>
        <authorList>
            <person name="Hensen N."/>
            <person name="Bonometti L."/>
            <person name="Westerberg I."/>
            <person name="Brannstrom I.O."/>
            <person name="Guillou S."/>
            <person name="Cros-Aarteil S."/>
            <person name="Calhoun S."/>
            <person name="Haridas S."/>
            <person name="Kuo A."/>
            <person name="Mondo S."/>
            <person name="Pangilinan J."/>
            <person name="Riley R."/>
            <person name="LaButti K."/>
            <person name="Andreopoulos B."/>
            <person name="Lipzen A."/>
            <person name="Chen C."/>
            <person name="Yan M."/>
            <person name="Daum C."/>
            <person name="Ng V."/>
            <person name="Clum A."/>
            <person name="Steindorff A."/>
            <person name="Ohm R.A."/>
            <person name="Martin F."/>
            <person name="Silar P."/>
            <person name="Natvig D.O."/>
            <person name="Lalanne C."/>
            <person name="Gautier V."/>
            <person name="Ament-Velasquez S.L."/>
            <person name="Kruys A."/>
            <person name="Hutchinson M.I."/>
            <person name="Powell A.J."/>
            <person name="Barry K."/>
            <person name="Miller A.N."/>
            <person name="Grigoriev I.V."/>
            <person name="Debuchy R."/>
            <person name="Gladieux P."/>
            <person name="Hiltunen Thoren M."/>
            <person name="Johannesson H."/>
        </authorList>
    </citation>
    <scope>NUCLEOTIDE SEQUENCE</scope>
    <source>
        <strain evidence="5">CBS 532.94</strain>
    </source>
</reference>